<keyword evidence="2" id="KW-1185">Reference proteome</keyword>
<dbReference type="OrthoDB" id="8373062at2"/>
<dbReference type="Pfam" id="PF07328">
    <property type="entry name" value="VirD1"/>
    <property type="match status" value="1"/>
</dbReference>
<dbReference type="AlphaFoldDB" id="A0A5N7MQD1"/>
<keyword evidence="1" id="KW-0540">Nuclease</keyword>
<reference evidence="1 2" key="1">
    <citation type="journal article" date="2019" name="Syst. Appl. Microbiol.">
        <title>Microvirga tunisiensis sp. nov., a root nodule symbiotic bacterium isolated from Lupinus micranthus and L. luteus grown in Northern Tunisia.</title>
        <authorList>
            <person name="Msaddak A."/>
            <person name="Rejili M."/>
            <person name="Duran D."/>
            <person name="Mars M."/>
            <person name="Palacios J.M."/>
            <person name="Ruiz-Argueso T."/>
            <person name="Rey L."/>
            <person name="Imperial J."/>
        </authorList>
    </citation>
    <scope>NUCLEOTIDE SEQUENCE [LARGE SCALE GENOMIC DNA]</scope>
    <source>
        <strain evidence="1 2">Lmie10</strain>
    </source>
</reference>
<keyword evidence="1" id="KW-0255">Endonuclease</keyword>
<evidence type="ECO:0000313" key="1">
    <source>
        <dbReference type="EMBL" id="MPR29153.1"/>
    </source>
</evidence>
<gene>
    <name evidence="1" type="ORF">FS320_29640</name>
</gene>
<proteinExistence type="predicted"/>
<sequence length="152" mass="17230">MTARNLPGLFDNAPIRGSRRAAVADPNGYKIISVRLRLAEFESFSEQSRAFGLTSNLALRIAVRRIAGFLEIDAETRQNLQEITNSIGQIAETLTDMSRIASRDGAVDMDRFERHRQQFGQEFAALDALLRTILNVSRRRRDGRRLLQEAVR</sequence>
<protein>
    <submittedName>
        <fullName evidence="1">T-DNA border endonuclease VirD1</fullName>
    </submittedName>
</protein>
<dbReference type="GO" id="GO:0004519">
    <property type="term" value="F:endonuclease activity"/>
    <property type="evidence" value="ECO:0007669"/>
    <property type="project" value="UniProtKB-KW"/>
</dbReference>
<accession>A0A5N7MQD1</accession>
<evidence type="ECO:0000313" key="2">
    <source>
        <dbReference type="Proteomes" id="UP000403266"/>
    </source>
</evidence>
<dbReference type="InterPro" id="IPR009933">
    <property type="entry name" value="VirD1"/>
</dbReference>
<dbReference type="RefSeq" id="WP_152715838.1">
    <property type="nucleotide sequence ID" value="NZ_VOSJ01000211.1"/>
</dbReference>
<name>A0A5N7MQD1_9HYPH</name>
<dbReference type="EMBL" id="VOSK01000203">
    <property type="protein sequence ID" value="MPR29153.1"/>
    <property type="molecule type" value="Genomic_DNA"/>
</dbReference>
<comment type="caution">
    <text evidence="1">The sequence shown here is derived from an EMBL/GenBank/DDBJ whole genome shotgun (WGS) entry which is preliminary data.</text>
</comment>
<dbReference type="NCBIfam" id="NF010432">
    <property type="entry name" value="PRK13858.1"/>
    <property type="match status" value="1"/>
</dbReference>
<keyword evidence="1" id="KW-0378">Hydrolase</keyword>
<dbReference type="Proteomes" id="UP000403266">
    <property type="component" value="Unassembled WGS sequence"/>
</dbReference>
<organism evidence="1 2">
    <name type="scientific">Microvirga tunisiensis</name>
    <dbReference type="NCBI Taxonomy" id="2108360"/>
    <lineage>
        <taxon>Bacteria</taxon>
        <taxon>Pseudomonadati</taxon>
        <taxon>Pseudomonadota</taxon>
        <taxon>Alphaproteobacteria</taxon>
        <taxon>Hyphomicrobiales</taxon>
        <taxon>Methylobacteriaceae</taxon>
        <taxon>Microvirga</taxon>
    </lineage>
</organism>